<accession>A0A6H1NWC4</accession>
<keyword evidence="1" id="KW-0812">Transmembrane</keyword>
<reference evidence="2 3" key="2">
    <citation type="submission" date="2020-04" db="EMBL/GenBank/DDBJ databases">
        <authorList>
            <person name="Fomenkov A."/>
            <person name="Anton B.P."/>
            <person name="Roberts R.J."/>
        </authorList>
    </citation>
    <scope>NUCLEOTIDE SEQUENCE [LARGE SCALE GENOMIC DNA]</scope>
    <source>
        <strain evidence="2 3">S2</strain>
    </source>
</reference>
<gene>
    <name evidence="2" type="ORF">HFZ78_01615</name>
</gene>
<keyword evidence="1" id="KW-0472">Membrane</keyword>
<dbReference type="AlphaFoldDB" id="A0A6H1NWC4"/>
<organism evidence="2 3">
    <name type="scientific">Priestia megaterium</name>
    <name type="common">Bacillus megaterium</name>
    <dbReference type="NCBI Taxonomy" id="1404"/>
    <lineage>
        <taxon>Bacteria</taxon>
        <taxon>Bacillati</taxon>
        <taxon>Bacillota</taxon>
        <taxon>Bacilli</taxon>
        <taxon>Bacillales</taxon>
        <taxon>Bacillaceae</taxon>
        <taxon>Priestia</taxon>
    </lineage>
</organism>
<evidence type="ECO:0000256" key="1">
    <source>
        <dbReference type="SAM" id="Phobius"/>
    </source>
</evidence>
<name>A0A6H1NWC4_PRIMG</name>
<dbReference type="EMBL" id="CP051128">
    <property type="protein sequence ID" value="QIZ05600.1"/>
    <property type="molecule type" value="Genomic_DNA"/>
</dbReference>
<protein>
    <submittedName>
        <fullName evidence="2">Uncharacterized protein</fullName>
    </submittedName>
</protein>
<proteinExistence type="predicted"/>
<evidence type="ECO:0000313" key="3">
    <source>
        <dbReference type="Proteomes" id="UP000501868"/>
    </source>
</evidence>
<feature type="transmembrane region" description="Helical" evidence="1">
    <location>
        <begin position="36"/>
        <end position="53"/>
    </location>
</feature>
<evidence type="ECO:0000313" key="2">
    <source>
        <dbReference type="EMBL" id="QIZ05600.1"/>
    </source>
</evidence>
<dbReference type="Proteomes" id="UP000501868">
    <property type="component" value="Chromosome"/>
</dbReference>
<keyword evidence="1" id="KW-1133">Transmembrane helix</keyword>
<sequence length="63" mass="7291">MSKKRTKKQQKDLEDDLYLFLLLAAGVSFYFTQKLYLALMIVAVVVAIKGSFFKSISPYYMTK</sequence>
<reference evidence="2 3" key="1">
    <citation type="submission" date="2020-04" db="EMBL/GenBank/DDBJ databases">
        <title>Genome-Wide Identification of 5-Methylcytosine Sites in Bacterial Genomes By High-Throughput Sequencing of MspJI Restriction Fragments.</title>
        <authorList>
            <person name="Wu V."/>
        </authorList>
    </citation>
    <scope>NUCLEOTIDE SEQUENCE [LARGE SCALE GENOMIC DNA]</scope>
    <source>
        <strain evidence="2 3">S2</strain>
    </source>
</reference>